<dbReference type="SUPFAM" id="SSF50249">
    <property type="entry name" value="Nucleic acid-binding proteins"/>
    <property type="match status" value="2"/>
</dbReference>
<evidence type="ECO:0000259" key="10">
    <source>
        <dbReference type="SMART" id="SM00976"/>
    </source>
</evidence>
<dbReference type="GO" id="GO:0010521">
    <property type="term" value="F:telomerase inhibitor activity"/>
    <property type="evidence" value="ECO:0007669"/>
    <property type="project" value="TreeGrafter"/>
</dbReference>
<keyword evidence="5" id="KW-0158">Chromosome</keyword>
<accession>A0A7I4XXT3</accession>
<dbReference type="OrthoDB" id="5854513at2759"/>
<proteinExistence type="inferred from homology"/>
<dbReference type="PANTHER" id="PTHR14513">
    <property type="entry name" value="PROTECTION OF TELOMERES 1"/>
    <property type="match status" value="1"/>
</dbReference>
<keyword evidence="8" id="KW-0539">Nucleus</keyword>
<sequence>SKICSIMAEAPLYEYTALQNLPDSGRVNVYGVVLSVTTPIFGGLIIEIKDEHATVCLKVSKESEGHFKDLQPNDILRLHRAEIGSYRNEKALIVNIGAYGCHAVAWSCMSDTPTLKTSKTYTFDDQDVARLSELREWSGNEETRAEAQVSSPTSDCVNAEAEMLPTGEANVGSPTKRKNAKRKKCNTVESASEIPSLGTKFFNWYCEVLAVYEGKGEPLTVFVRAWDGTLASFSDDLNMFRADAESIETTFCETSSSVLAAVDAYTFDVCCYGDWAAQASKLKVGDIVYFSNIRNYLCKSRNCSALTMHEGGASFDRALSVIDENDPIHFEISRRCAESLAEFLASDSTLISTVSGLNLTPIIADDVVAQSTPIADKEIEQACDFPCFIIPSRSWLILTGKNFQLSMDFRKSSAVAAASNRGDPEEIASSSAVAAASNGGDPEEIASDMSSAVTEGPQSAAVVAINGSLCAEEDEDNCIPEDILEQFLQEEKAILRQYEMDILLRELSEPKTLQYSLTDEMEAILEMDVGRRVRFLNFVEAELSELKNSEYLRHAVVFTEVCVECGEENIVERGSRSWCLRCLGERKALCPTVYSYRIPIPVVYSRRNEQRADLTLLIAAHLWTSVRGGAELMSVSNVLRLFTETSKSRFIRRLNSIFRFAEAVMTKRKVSHVHGKILKLNRETGSIVLFVDQCIFADKGTSNEIFF</sequence>
<dbReference type="InterPro" id="IPR012340">
    <property type="entry name" value="NA-bd_OB-fold"/>
</dbReference>
<comment type="similarity">
    <text evidence="3">Belongs to the telombin family.</text>
</comment>
<dbReference type="WBParaSite" id="HCON_00017420-00001">
    <property type="protein sequence ID" value="HCON_00017420-00001"/>
    <property type="gene ID" value="HCON_00017420"/>
</dbReference>
<dbReference type="InterPro" id="IPR011564">
    <property type="entry name" value="Telomer_end-bd_POT1/Cdc13"/>
</dbReference>
<comment type="subcellular location">
    <subcellularLocation>
        <location evidence="2">Chromosome</location>
        <location evidence="2">Telomere</location>
    </subcellularLocation>
    <subcellularLocation>
        <location evidence="1">Nucleus</location>
    </subcellularLocation>
</comment>
<feature type="domain" description="Telomeric single stranded DNA binding POT1/Cdc13" evidence="10">
    <location>
        <begin position="15"/>
        <end position="139"/>
    </location>
</feature>
<dbReference type="GO" id="GO:0000783">
    <property type="term" value="C:nuclear telomere cap complex"/>
    <property type="evidence" value="ECO:0007669"/>
    <property type="project" value="TreeGrafter"/>
</dbReference>
<evidence type="ECO:0000256" key="6">
    <source>
        <dbReference type="ARBA" id="ARBA00022895"/>
    </source>
</evidence>
<evidence type="ECO:0000256" key="4">
    <source>
        <dbReference type="ARBA" id="ARBA00015253"/>
    </source>
</evidence>
<keyword evidence="11" id="KW-1185">Reference proteome</keyword>
<evidence type="ECO:0000313" key="11">
    <source>
        <dbReference type="Proteomes" id="UP000025227"/>
    </source>
</evidence>
<evidence type="ECO:0000256" key="1">
    <source>
        <dbReference type="ARBA" id="ARBA00004123"/>
    </source>
</evidence>
<keyword evidence="7" id="KW-0238">DNA-binding</keyword>
<dbReference type="PANTHER" id="PTHR14513:SF0">
    <property type="entry name" value="PROTECTION OF TELOMERES PROTEIN 1"/>
    <property type="match status" value="1"/>
</dbReference>
<feature type="compositionally biased region" description="Low complexity" evidence="9">
    <location>
        <begin position="428"/>
        <end position="437"/>
    </location>
</feature>
<dbReference type="InterPro" id="IPR032042">
    <property type="entry name" value="POT1PC"/>
</dbReference>
<evidence type="ECO:0000256" key="2">
    <source>
        <dbReference type="ARBA" id="ARBA00004574"/>
    </source>
</evidence>
<evidence type="ECO:0000256" key="5">
    <source>
        <dbReference type="ARBA" id="ARBA00022454"/>
    </source>
</evidence>
<dbReference type="AlphaFoldDB" id="A0A7I4XXT3"/>
<protein>
    <recommendedName>
        <fullName evidence="4">Protection of telomeres protein 1</fullName>
    </recommendedName>
</protein>
<keyword evidence="6" id="KW-0779">Telomere</keyword>
<dbReference type="Pfam" id="PF16686">
    <property type="entry name" value="POT1PC"/>
    <property type="match status" value="1"/>
</dbReference>
<name>A0A7I4XXT3_HAECO</name>
<dbReference type="GO" id="GO:0032210">
    <property type="term" value="P:regulation of telomere maintenance via telomerase"/>
    <property type="evidence" value="ECO:0007669"/>
    <property type="project" value="TreeGrafter"/>
</dbReference>
<feature type="region of interest" description="Disordered" evidence="9">
    <location>
        <begin position="420"/>
        <end position="452"/>
    </location>
</feature>
<evidence type="ECO:0000256" key="3">
    <source>
        <dbReference type="ARBA" id="ARBA00008442"/>
    </source>
</evidence>
<dbReference type="SMART" id="SM00976">
    <property type="entry name" value="Telo_bind"/>
    <property type="match status" value="1"/>
</dbReference>
<organism evidence="11 12">
    <name type="scientific">Haemonchus contortus</name>
    <name type="common">Barber pole worm</name>
    <dbReference type="NCBI Taxonomy" id="6289"/>
    <lineage>
        <taxon>Eukaryota</taxon>
        <taxon>Metazoa</taxon>
        <taxon>Ecdysozoa</taxon>
        <taxon>Nematoda</taxon>
        <taxon>Chromadorea</taxon>
        <taxon>Rhabditida</taxon>
        <taxon>Rhabditina</taxon>
        <taxon>Rhabditomorpha</taxon>
        <taxon>Strongyloidea</taxon>
        <taxon>Trichostrongylidae</taxon>
        <taxon>Haemonchus</taxon>
    </lineage>
</organism>
<evidence type="ECO:0000256" key="7">
    <source>
        <dbReference type="ARBA" id="ARBA00023125"/>
    </source>
</evidence>
<dbReference type="GO" id="GO:0098505">
    <property type="term" value="F:G-rich strand telomeric DNA binding"/>
    <property type="evidence" value="ECO:0007669"/>
    <property type="project" value="TreeGrafter"/>
</dbReference>
<dbReference type="InterPro" id="IPR028389">
    <property type="entry name" value="POT1"/>
</dbReference>
<evidence type="ECO:0000256" key="8">
    <source>
        <dbReference type="ARBA" id="ARBA00023242"/>
    </source>
</evidence>
<dbReference type="Proteomes" id="UP000025227">
    <property type="component" value="Unplaced"/>
</dbReference>
<dbReference type="Gene3D" id="2.40.50.140">
    <property type="entry name" value="Nucleic acid-binding proteins"/>
    <property type="match status" value="2"/>
</dbReference>
<dbReference type="OMA" id="HADAMSI"/>
<dbReference type="GO" id="GO:0016233">
    <property type="term" value="P:telomere capping"/>
    <property type="evidence" value="ECO:0007669"/>
    <property type="project" value="TreeGrafter"/>
</dbReference>
<evidence type="ECO:0000313" key="12">
    <source>
        <dbReference type="WBParaSite" id="HCON_00017420-00001"/>
    </source>
</evidence>
<evidence type="ECO:0000256" key="9">
    <source>
        <dbReference type="SAM" id="MobiDB-lite"/>
    </source>
</evidence>
<reference evidence="12" key="1">
    <citation type="submission" date="2020-12" db="UniProtKB">
        <authorList>
            <consortium name="WormBaseParasite"/>
        </authorList>
    </citation>
    <scope>IDENTIFICATION</scope>
    <source>
        <strain evidence="12">MHco3</strain>
    </source>
</reference>